<dbReference type="RefSeq" id="WP_018585151.1">
    <property type="nucleotide sequence ID" value="NZ_BOQM01000028.1"/>
</dbReference>
<dbReference type="InterPro" id="IPR016032">
    <property type="entry name" value="Sig_transdc_resp-reg_C-effctor"/>
</dbReference>
<evidence type="ECO:0000313" key="10">
    <source>
        <dbReference type="Proteomes" id="UP000315983"/>
    </source>
</evidence>
<dbReference type="GO" id="GO:0003677">
    <property type="term" value="F:DNA binding"/>
    <property type="evidence" value="ECO:0007669"/>
    <property type="project" value="UniProtKB-KW"/>
</dbReference>
<reference evidence="8 11" key="2">
    <citation type="submission" date="2021-03" db="EMBL/GenBank/DDBJ databases">
        <title>Whole genome shotgun sequence of Salinispora arenicola NBRC 105043.</title>
        <authorList>
            <person name="Komaki H."/>
            <person name="Tamura T."/>
        </authorList>
    </citation>
    <scope>NUCLEOTIDE SEQUENCE [LARGE SCALE GENOMIC DNA]</scope>
    <source>
        <strain evidence="8 11">NBRC 105043</strain>
    </source>
</reference>
<evidence type="ECO:0000256" key="1">
    <source>
        <dbReference type="ARBA" id="ARBA00022553"/>
    </source>
</evidence>
<dbReference type="Proteomes" id="UP000315983">
    <property type="component" value="Unassembled WGS sequence"/>
</dbReference>
<proteinExistence type="predicted"/>
<dbReference type="EMBL" id="VFOL01000001">
    <property type="protein sequence ID" value="TQL38986.1"/>
    <property type="molecule type" value="Genomic_DNA"/>
</dbReference>
<evidence type="ECO:0000256" key="5">
    <source>
        <dbReference type="PROSITE-ProRule" id="PRU00169"/>
    </source>
</evidence>
<reference evidence="9 10" key="1">
    <citation type="submission" date="2019-06" db="EMBL/GenBank/DDBJ databases">
        <title>Sequencing the genomes of 1000 actinobacteria strains.</title>
        <authorList>
            <person name="Klenk H.-P."/>
        </authorList>
    </citation>
    <scope>NUCLEOTIDE SEQUENCE [LARGE SCALE GENOMIC DNA]</scope>
    <source>
        <strain evidence="9 10">DSM 44819</strain>
    </source>
</reference>
<evidence type="ECO:0000313" key="9">
    <source>
        <dbReference type="EMBL" id="TQL38986.1"/>
    </source>
</evidence>
<keyword evidence="1" id="KW-0597">Phosphoprotein</keyword>
<dbReference type="CDD" id="cd06170">
    <property type="entry name" value="LuxR_C_like"/>
    <property type="match status" value="1"/>
</dbReference>
<dbReference type="InterPro" id="IPR039420">
    <property type="entry name" value="WalR-like"/>
</dbReference>
<protein>
    <submittedName>
        <fullName evidence="8">DNA-binding response regulator</fullName>
    </submittedName>
    <submittedName>
        <fullName evidence="9">LuxR family two component transcriptional regulator</fullName>
    </submittedName>
</protein>
<sequence length="240" mass="25469">MSLRVLICDERTLVSDGLRTLLEGETDVQVIGGTGSGAEAIVLAREGRPDVLLTGLRLQDMTGGEFLRRLREGGAELCPPVVVYALGEITDSMVDLVRAGANGVLAEDASKAELLIAVRAVASGHAMLGPPVARRMLDWLRSSDDPVGVPYPAVANNLTGREREILLLTARGLSADEIAGRLFISVATVRTHLYRLRCKLQLKDRAQLVTFAYQTGLARSVDSRFGCPPAGGLPAPSGGV</sequence>
<dbReference type="PROSITE" id="PS50110">
    <property type="entry name" value="RESPONSE_REGULATORY"/>
    <property type="match status" value="1"/>
</dbReference>
<feature type="domain" description="HTH luxR-type" evidence="6">
    <location>
        <begin position="151"/>
        <end position="216"/>
    </location>
</feature>
<keyword evidence="2" id="KW-0805">Transcription regulation</keyword>
<dbReference type="SUPFAM" id="SSF52172">
    <property type="entry name" value="CheY-like"/>
    <property type="match status" value="1"/>
</dbReference>
<name>A0A542XT15_SALAC</name>
<organism evidence="9 10">
    <name type="scientific">Salinispora arenicola</name>
    <dbReference type="NCBI Taxonomy" id="168697"/>
    <lineage>
        <taxon>Bacteria</taxon>
        <taxon>Bacillati</taxon>
        <taxon>Actinomycetota</taxon>
        <taxon>Actinomycetes</taxon>
        <taxon>Micromonosporales</taxon>
        <taxon>Micromonosporaceae</taxon>
        <taxon>Salinispora</taxon>
    </lineage>
</organism>
<dbReference type="InterPro" id="IPR000792">
    <property type="entry name" value="Tscrpt_reg_LuxR_C"/>
</dbReference>
<dbReference type="PROSITE" id="PS50043">
    <property type="entry name" value="HTH_LUXR_2"/>
    <property type="match status" value="1"/>
</dbReference>
<dbReference type="AlphaFoldDB" id="A0A542XT15"/>
<gene>
    <name evidence="9" type="ORF">FB564_4206</name>
    <name evidence="8" type="ORF">Sar04_35360</name>
</gene>
<dbReference type="Gene3D" id="3.40.50.2300">
    <property type="match status" value="1"/>
</dbReference>
<evidence type="ECO:0000313" key="8">
    <source>
        <dbReference type="EMBL" id="GIM86800.1"/>
    </source>
</evidence>
<dbReference type="InterPro" id="IPR001789">
    <property type="entry name" value="Sig_transdc_resp-reg_receiver"/>
</dbReference>
<evidence type="ECO:0000256" key="2">
    <source>
        <dbReference type="ARBA" id="ARBA00023015"/>
    </source>
</evidence>
<dbReference type="PANTHER" id="PTHR43214">
    <property type="entry name" value="TWO-COMPONENT RESPONSE REGULATOR"/>
    <property type="match status" value="1"/>
</dbReference>
<dbReference type="Pfam" id="PF00196">
    <property type="entry name" value="GerE"/>
    <property type="match status" value="1"/>
</dbReference>
<evidence type="ECO:0000259" key="7">
    <source>
        <dbReference type="PROSITE" id="PS50110"/>
    </source>
</evidence>
<dbReference type="InterPro" id="IPR011006">
    <property type="entry name" value="CheY-like_superfamily"/>
</dbReference>
<dbReference type="SMART" id="SM00448">
    <property type="entry name" value="REC"/>
    <property type="match status" value="1"/>
</dbReference>
<feature type="domain" description="Response regulatory" evidence="7">
    <location>
        <begin position="4"/>
        <end position="122"/>
    </location>
</feature>
<dbReference type="PRINTS" id="PR00038">
    <property type="entry name" value="HTHLUXR"/>
</dbReference>
<evidence type="ECO:0000256" key="4">
    <source>
        <dbReference type="ARBA" id="ARBA00023163"/>
    </source>
</evidence>
<dbReference type="GO" id="GO:0006355">
    <property type="term" value="P:regulation of DNA-templated transcription"/>
    <property type="evidence" value="ECO:0007669"/>
    <property type="project" value="InterPro"/>
</dbReference>
<evidence type="ECO:0000313" key="11">
    <source>
        <dbReference type="Proteomes" id="UP000677457"/>
    </source>
</evidence>
<keyword evidence="11" id="KW-1185">Reference proteome</keyword>
<accession>A0A542XT15</accession>
<dbReference type="InterPro" id="IPR058245">
    <property type="entry name" value="NreC/VraR/RcsB-like_REC"/>
</dbReference>
<keyword evidence="3 8" id="KW-0238">DNA-binding</keyword>
<dbReference type="GO" id="GO:0000160">
    <property type="term" value="P:phosphorelay signal transduction system"/>
    <property type="evidence" value="ECO:0007669"/>
    <property type="project" value="InterPro"/>
</dbReference>
<comment type="caution">
    <text evidence="9">The sequence shown here is derived from an EMBL/GenBank/DDBJ whole genome shotgun (WGS) entry which is preliminary data.</text>
</comment>
<dbReference type="EMBL" id="BOQM01000028">
    <property type="protein sequence ID" value="GIM86800.1"/>
    <property type="molecule type" value="Genomic_DNA"/>
</dbReference>
<dbReference type="CDD" id="cd17535">
    <property type="entry name" value="REC_NarL-like"/>
    <property type="match status" value="1"/>
</dbReference>
<dbReference type="SMART" id="SM00421">
    <property type="entry name" value="HTH_LUXR"/>
    <property type="match status" value="1"/>
</dbReference>
<comment type="caution">
    <text evidence="5">Lacks conserved residue(s) required for the propagation of feature annotation.</text>
</comment>
<dbReference type="Pfam" id="PF00072">
    <property type="entry name" value="Response_reg"/>
    <property type="match status" value="1"/>
</dbReference>
<dbReference type="SUPFAM" id="SSF46894">
    <property type="entry name" value="C-terminal effector domain of the bipartite response regulators"/>
    <property type="match status" value="1"/>
</dbReference>
<evidence type="ECO:0000259" key="6">
    <source>
        <dbReference type="PROSITE" id="PS50043"/>
    </source>
</evidence>
<dbReference type="Proteomes" id="UP000677457">
    <property type="component" value="Unassembled WGS sequence"/>
</dbReference>
<keyword evidence="4" id="KW-0804">Transcription</keyword>
<dbReference type="PROSITE" id="PS00622">
    <property type="entry name" value="HTH_LUXR_1"/>
    <property type="match status" value="1"/>
</dbReference>
<evidence type="ECO:0000256" key="3">
    <source>
        <dbReference type="ARBA" id="ARBA00023125"/>
    </source>
</evidence>
<dbReference type="PANTHER" id="PTHR43214:SF24">
    <property type="entry name" value="TRANSCRIPTIONAL REGULATORY PROTEIN NARL-RELATED"/>
    <property type="match status" value="1"/>
</dbReference>
<dbReference type="GeneID" id="93773360"/>